<protein>
    <recommendedName>
        <fullName evidence="4">VanZ-like domain-containing protein</fullName>
    </recommendedName>
</protein>
<proteinExistence type="predicted"/>
<reference evidence="2 3" key="1">
    <citation type="submission" date="2020-08" db="EMBL/GenBank/DDBJ databases">
        <title>Genomic Encyclopedia of Type Strains, Phase IV (KMG-IV): sequencing the most valuable type-strain genomes for metagenomic binning, comparative biology and taxonomic classification.</title>
        <authorList>
            <person name="Goeker M."/>
        </authorList>
    </citation>
    <scope>NUCLEOTIDE SEQUENCE [LARGE SCALE GENOMIC DNA]</scope>
    <source>
        <strain evidence="2 3">DSM 102238</strain>
    </source>
</reference>
<evidence type="ECO:0000256" key="1">
    <source>
        <dbReference type="SAM" id="MobiDB-lite"/>
    </source>
</evidence>
<comment type="caution">
    <text evidence="2">The sequence shown here is derived from an EMBL/GenBank/DDBJ whole genome shotgun (WGS) entry which is preliminary data.</text>
</comment>
<dbReference type="RefSeq" id="WP_183200048.1">
    <property type="nucleotide sequence ID" value="NZ_JACIEK010000005.1"/>
</dbReference>
<dbReference type="EMBL" id="JACIEK010000005">
    <property type="protein sequence ID" value="MBB3998505.1"/>
    <property type="molecule type" value="Genomic_DNA"/>
</dbReference>
<name>A0A7W6EGS6_9HYPH</name>
<evidence type="ECO:0008006" key="4">
    <source>
        <dbReference type="Google" id="ProtNLM"/>
    </source>
</evidence>
<organism evidence="2 3">
    <name type="scientific">Aureimonas pseudogalii</name>
    <dbReference type="NCBI Taxonomy" id="1744844"/>
    <lineage>
        <taxon>Bacteria</taxon>
        <taxon>Pseudomonadati</taxon>
        <taxon>Pseudomonadota</taxon>
        <taxon>Alphaproteobacteria</taxon>
        <taxon>Hyphomicrobiales</taxon>
        <taxon>Aurantimonadaceae</taxon>
        <taxon>Aureimonas</taxon>
    </lineage>
</organism>
<feature type="compositionally biased region" description="Low complexity" evidence="1">
    <location>
        <begin position="142"/>
        <end position="154"/>
    </location>
</feature>
<gene>
    <name evidence="2" type="ORF">GGR04_002346</name>
</gene>
<keyword evidence="3" id="KW-1185">Reference proteome</keyword>
<dbReference type="Proteomes" id="UP000542776">
    <property type="component" value="Unassembled WGS sequence"/>
</dbReference>
<evidence type="ECO:0000313" key="2">
    <source>
        <dbReference type="EMBL" id="MBB3998505.1"/>
    </source>
</evidence>
<feature type="compositionally biased region" description="Polar residues" evidence="1">
    <location>
        <begin position="114"/>
        <end position="125"/>
    </location>
</feature>
<accession>A0A7W6EGS6</accession>
<sequence>MPEWMKQDIVGLTGLARDALHVHIGLGLMLAAAALLKGRHIVRAWLFVLAAELLNEATELSGAFPDPSEGDWAGSLHDIANTMFWPTLILVAVRLGLVRLFPTSPVEREPTRSVAPSSDASSIPDQASREISAEAMVSPHLSSRAAAPSSAAST</sequence>
<dbReference type="AlphaFoldDB" id="A0A7W6EGS6"/>
<feature type="region of interest" description="Disordered" evidence="1">
    <location>
        <begin position="106"/>
        <end position="154"/>
    </location>
</feature>
<evidence type="ECO:0000313" key="3">
    <source>
        <dbReference type="Proteomes" id="UP000542776"/>
    </source>
</evidence>